<dbReference type="GO" id="GO:0005829">
    <property type="term" value="C:cytosol"/>
    <property type="evidence" value="ECO:0007669"/>
    <property type="project" value="TreeGrafter"/>
</dbReference>
<keyword evidence="18" id="KW-1185">Reference proteome</keyword>
<evidence type="ECO:0000256" key="11">
    <source>
        <dbReference type="ARBA" id="ARBA00022932"/>
    </source>
</evidence>
<dbReference type="Gene3D" id="3.40.1170.60">
    <property type="match status" value="1"/>
</dbReference>
<name>A0A6G8S7P2_9GAMM</name>
<dbReference type="InterPro" id="IPR043128">
    <property type="entry name" value="Rev_trsase/Diguanyl_cyclase"/>
</dbReference>
<comment type="catalytic activity">
    <reaction evidence="14 15">
        <text>DNA(n) + a 2'-deoxyribonucleoside 5'-triphosphate = DNA(n+1) + diphosphate</text>
        <dbReference type="Rhea" id="RHEA:22508"/>
        <dbReference type="Rhea" id="RHEA-COMP:17339"/>
        <dbReference type="Rhea" id="RHEA-COMP:17340"/>
        <dbReference type="ChEBI" id="CHEBI:33019"/>
        <dbReference type="ChEBI" id="CHEBI:61560"/>
        <dbReference type="ChEBI" id="CHEBI:173112"/>
        <dbReference type="EC" id="2.7.7.7"/>
    </reaction>
</comment>
<keyword evidence="4 15" id="KW-0963">Cytoplasm</keyword>
<dbReference type="RefSeq" id="WP_166327119.1">
    <property type="nucleotide sequence ID" value="NZ_CP049916.1"/>
</dbReference>
<evidence type="ECO:0000256" key="14">
    <source>
        <dbReference type="ARBA" id="ARBA00049244"/>
    </source>
</evidence>
<dbReference type="PROSITE" id="PS50173">
    <property type="entry name" value="UMUC"/>
    <property type="match status" value="1"/>
</dbReference>
<keyword evidence="7 15" id="KW-0235">DNA replication</keyword>
<keyword evidence="8 15" id="KW-0479">Metal-binding</keyword>
<feature type="domain" description="UmuC" evidence="16">
    <location>
        <begin position="4"/>
        <end position="184"/>
    </location>
</feature>
<reference evidence="17 18" key="1">
    <citation type="submission" date="2020-03" db="EMBL/GenBank/DDBJ databases">
        <authorList>
            <person name="Zhu W."/>
        </authorList>
    </citation>
    <scope>NUCLEOTIDE SEQUENCE [LARGE SCALE GENOMIC DNA]</scope>
    <source>
        <strain evidence="17 18">185</strain>
    </source>
</reference>
<feature type="binding site" evidence="15">
    <location>
        <position position="8"/>
    </location>
    <ligand>
        <name>Mg(2+)</name>
        <dbReference type="ChEBI" id="CHEBI:18420"/>
    </ligand>
</feature>
<evidence type="ECO:0000256" key="6">
    <source>
        <dbReference type="ARBA" id="ARBA00022695"/>
    </source>
</evidence>
<dbReference type="InterPro" id="IPR053848">
    <property type="entry name" value="IMS_HHH_1"/>
</dbReference>
<evidence type="ECO:0000256" key="3">
    <source>
        <dbReference type="ARBA" id="ARBA00022457"/>
    </source>
</evidence>
<keyword evidence="10 15" id="KW-0460">Magnesium</keyword>
<evidence type="ECO:0000256" key="15">
    <source>
        <dbReference type="HAMAP-Rule" id="MF_01113"/>
    </source>
</evidence>
<dbReference type="InterPro" id="IPR050116">
    <property type="entry name" value="DNA_polymerase-Y"/>
</dbReference>
<keyword evidence="5 15" id="KW-0808">Transferase</keyword>
<comment type="similarity">
    <text evidence="2 15">Belongs to the DNA polymerase type-Y family.</text>
</comment>
<keyword evidence="12 15" id="KW-0238">DNA-binding</keyword>
<dbReference type="GO" id="GO:0042276">
    <property type="term" value="P:error-prone translesion synthesis"/>
    <property type="evidence" value="ECO:0007669"/>
    <property type="project" value="TreeGrafter"/>
</dbReference>
<keyword evidence="6 15" id="KW-0548">Nucleotidyltransferase</keyword>
<evidence type="ECO:0000256" key="9">
    <source>
        <dbReference type="ARBA" id="ARBA00022763"/>
    </source>
</evidence>
<comment type="subunit">
    <text evidence="15">Monomer.</text>
</comment>
<dbReference type="PANTHER" id="PTHR11076:SF33">
    <property type="entry name" value="DNA POLYMERASE KAPPA"/>
    <property type="match status" value="1"/>
</dbReference>
<dbReference type="SUPFAM" id="SSF56672">
    <property type="entry name" value="DNA/RNA polymerases"/>
    <property type="match status" value="1"/>
</dbReference>
<dbReference type="Gene3D" id="1.10.150.20">
    <property type="entry name" value="5' to 3' exonuclease, C-terminal subdomain"/>
    <property type="match status" value="1"/>
</dbReference>
<dbReference type="HAMAP" id="MF_01113">
    <property type="entry name" value="DNApol_IV"/>
    <property type="match status" value="1"/>
</dbReference>
<protein>
    <recommendedName>
        <fullName evidence="15">DNA polymerase IV</fullName>
        <shortName evidence="15">Pol IV</shortName>
        <ecNumber evidence="15">2.7.7.7</ecNumber>
    </recommendedName>
</protein>
<dbReference type="InterPro" id="IPR001126">
    <property type="entry name" value="UmuC"/>
</dbReference>
<dbReference type="GO" id="GO:0003887">
    <property type="term" value="F:DNA-directed DNA polymerase activity"/>
    <property type="evidence" value="ECO:0007669"/>
    <property type="project" value="UniProtKB-UniRule"/>
</dbReference>
<dbReference type="Proteomes" id="UP000501939">
    <property type="component" value="Chromosome"/>
</dbReference>
<dbReference type="InterPro" id="IPR022880">
    <property type="entry name" value="DNApol_IV"/>
</dbReference>
<keyword evidence="13 15" id="KW-0234">DNA repair</keyword>
<evidence type="ECO:0000313" key="18">
    <source>
        <dbReference type="Proteomes" id="UP000501939"/>
    </source>
</evidence>
<dbReference type="KEGG" id="alj:G8D99_14580"/>
<evidence type="ECO:0000256" key="12">
    <source>
        <dbReference type="ARBA" id="ARBA00023125"/>
    </source>
</evidence>
<dbReference type="GO" id="GO:0000287">
    <property type="term" value="F:magnesium ion binding"/>
    <property type="evidence" value="ECO:0007669"/>
    <property type="project" value="UniProtKB-UniRule"/>
</dbReference>
<feature type="active site" evidence="15">
    <location>
        <position position="103"/>
    </location>
</feature>
<accession>A0A6G8S7P2</accession>
<evidence type="ECO:0000259" key="16">
    <source>
        <dbReference type="PROSITE" id="PS50173"/>
    </source>
</evidence>
<dbReference type="Gene3D" id="3.30.70.270">
    <property type="match status" value="1"/>
</dbReference>
<evidence type="ECO:0000256" key="13">
    <source>
        <dbReference type="ARBA" id="ARBA00023204"/>
    </source>
</evidence>
<comment type="cofactor">
    <cofactor evidence="15">
        <name>Mg(2+)</name>
        <dbReference type="ChEBI" id="CHEBI:18420"/>
    </cofactor>
    <text evidence="15">Binds 2 magnesium ions per subunit.</text>
</comment>
<dbReference type="InterPro" id="IPR036775">
    <property type="entry name" value="DNA_pol_Y-fam_lit_finger_sf"/>
</dbReference>
<evidence type="ECO:0000256" key="8">
    <source>
        <dbReference type="ARBA" id="ARBA00022723"/>
    </source>
</evidence>
<evidence type="ECO:0000256" key="1">
    <source>
        <dbReference type="ARBA" id="ARBA00004496"/>
    </source>
</evidence>
<dbReference type="InterPro" id="IPR017961">
    <property type="entry name" value="DNA_pol_Y-fam_little_finger"/>
</dbReference>
<evidence type="ECO:0000256" key="4">
    <source>
        <dbReference type="ARBA" id="ARBA00022490"/>
    </source>
</evidence>
<evidence type="ECO:0000256" key="5">
    <source>
        <dbReference type="ARBA" id="ARBA00022679"/>
    </source>
</evidence>
<dbReference type="FunFam" id="3.30.70.270:FF:000002">
    <property type="entry name" value="DNA polymerase IV"/>
    <property type="match status" value="1"/>
</dbReference>
<dbReference type="GO" id="GO:0009432">
    <property type="term" value="P:SOS response"/>
    <property type="evidence" value="ECO:0007669"/>
    <property type="project" value="UniProtKB-ARBA"/>
</dbReference>
<evidence type="ECO:0000256" key="2">
    <source>
        <dbReference type="ARBA" id="ARBA00010945"/>
    </source>
</evidence>
<dbReference type="EMBL" id="CP049916">
    <property type="protein sequence ID" value="QIO10111.1"/>
    <property type="molecule type" value="Genomic_DNA"/>
</dbReference>
<evidence type="ECO:0000313" key="17">
    <source>
        <dbReference type="EMBL" id="QIO10111.1"/>
    </source>
</evidence>
<evidence type="ECO:0000256" key="10">
    <source>
        <dbReference type="ARBA" id="ARBA00022842"/>
    </source>
</evidence>
<dbReference type="EC" id="2.7.7.7" evidence="15"/>
<dbReference type="Pfam" id="PF00817">
    <property type="entry name" value="IMS"/>
    <property type="match status" value="1"/>
</dbReference>
<dbReference type="Pfam" id="PF21999">
    <property type="entry name" value="IMS_HHH_1"/>
    <property type="match status" value="1"/>
</dbReference>
<feature type="binding site" evidence="15">
    <location>
        <position position="102"/>
    </location>
    <ligand>
        <name>Mg(2+)</name>
        <dbReference type="ChEBI" id="CHEBI:18420"/>
    </ligand>
</feature>
<dbReference type="SUPFAM" id="SSF100879">
    <property type="entry name" value="Lesion bypass DNA polymerase (Y-family), little finger domain"/>
    <property type="match status" value="1"/>
</dbReference>
<dbReference type="FunFam" id="3.30.1490.100:FF:000004">
    <property type="entry name" value="DNA polymerase IV"/>
    <property type="match status" value="1"/>
</dbReference>
<gene>
    <name evidence="15 17" type="primary">dinB</name>
    <name evidence="17" type="ORF">G8D99_14580</name>
</gene>
<dbReference type="GO" id="GO:0003684">
    <property type="term" value="F:damaged DNA binding"/>
    <property type="evidence" value="ECO:0007669"/>
    <property type="project" value="InterPro"/>
</dbReference>
<sequence>MRKIIHIDMDAFYASVELRDRPELQHLPVVIASHHPRAVIAAASYPARAFGLRSAMSMTQAKKLCPQVVVIEPNFQKYHQVSEQIHEIFQQYTDLIEPLSLDEAYLDVTENFKGLPSATEVATQIRADIFARTGLTASAGVAPNKFLAKIASDWNKPNGICIVKPSQVQHFIQDLALKKIPGVGKVTQEKLKALNLETLGDLQQVEETVLIHHFGKYGKQLFLYAQGIDDRAVQAQRKRQQISKETTFDQNFSLSQCQPFWGNLIERVWGTLENKQLTARGVTVKLKLKNFQVLQHSKSFKQPLQSPAEIQQILQLLLSEMQISEHDQFRLIGIGVYQLAEKTQESQLSLW</sequence>
<dbReference type="Pfam" id="PF11799">
    <property type="entry name" value="IMS_C"/>
    <property type="match status" value="1"/>
</dbReference>
<dbReference type="GO" id="GO:0006261">
    <property type="term" value="P:DNA-templated DNA replication"/>
    <property type="evidence" value="ECO:0007669"/>
    <property type="project" value="UniProtKB-UniRule"/>
</dbReference>
<dbReference type="NCBIfam" id="NF002677">
    <property type="entry name" value="PRK02406.1"/>
    <property type="match status" value="1"/>
</dbReference>
<keyword evidence="9 15" id="KW-0227">DNA damage</keyword>
<dbReference type="InterPro" id="IPR043502">
    <property type="entry name" value="DNA/RNA_pol_sf"/>
</dbReference>
<evidence type="ECO:0000256" key="7">
    <source>
        <dbReference type="ARBA" id="ARBA00022705"/>
    </source>
</evidence>
<dbReference type="PANTHER" id="PTHR11076">
    <property type="entry name" value="DNA REPAIR POLYMERASE UMUC / TRANSFERASE FAMILY MEMBER"/>
    <property type="match status" value="1"/>
</dbReference>
<feature type="site" description="Substrate discrimination" evidence="15">
    <location>
        <position position="13"/>
    </location>
</feature>
<dbReference type="CDD" id="cd03586">
    <property type="entry name" value="PolY_Pol_IV_kappa"/>
    <property type="match status" value="1"/>
</dbReference>
<comment type="function">
    <text evidence="15">Poorly processive, error-prone DNA polymerase involved in untargeted mutagenesis. Copies undamaged DNA at stalled replication forks, which arise in vivo from mismatched or misaligned primer ends. These misaligned primers can be extended by PolIV. Exhibits no 3'-5' exonuclease (proofreading) activity. May be involved in translesional synthesis, in conjunction with the beta clamp from PolIII.</text>
</comment>
<keyword evidence="3 15" id="KW-0515">Mutator protein</keyword>
<dbReference type="Gene3D" id="3.30.1490.100">
    <property type="entry name" value="DNA polymerase, Y-family, little finger domain"/>
    <property type="match status" value="1"/>
</dbReference>
<organism evidence="17 18">
    <name type="scientific">Acinetobacter lanii</name>
    <dbReference type="NCBI Taxonomy" id="2715163"/>
    <lineage>
        <taxon>Bacteria</taxon>
        <taxon>Pseudomonadati</taxon>
        <taxon>Pseudomonadota</taxon>
        <taxon>Gammaproteobacteria</taxon>
        <taxon>Moraxellales</taxon>
        <taxon>Moraxellaceae</taxon>
        <taxon>Acinetobacter</taxon>
    </lineage>
</organism>
<dbReference type="AlphaFoldDB" id="A0A6G8S7P2"/>
<keyword evidence="11 15" id="KW-0239">DNA-directed DNA polymerase</keyword>
<comment type="subcellular location">
    <subcellularLocation>
        <location evidence="1 15">Cytoplasm</location>
    </subcellularLocation>
</comment>
<dbReference type="GO" id="GO:0006281">
    <property type="term" value="P:DNA repair"/>
    <property type="evidence" value="ECO:0007669"/>
    <property type="project" value="UniProtKB-UniRule"/>
</dbReference>
<proteinExistence type="inferred from homology"/>